<feature type="compositionally biased region" description="Low complexity" evidence="7">
    <location>
        <begin position="143"/>
        <end position="175"/>
    </location>
</feature>
<dbReference type="AlphaFoldDB" id="A0A8C6TW38"/>
<accession>A0A8C6TW38</accession>
<keyword evidence="4" id="KW-0862">Zinc</keyword>
<protein>
    <recommendedName>
        <fullName evidence="8">THAP-type domain-containing protein</fullName>
    </recommendedName>
</protein>
<evidence type="ECO:0000256" key="1">
    <source>
        <dbReference type="ARBA" id="ARBA00001968"/>
    </source>
</evidence>
<evidence type="ECO:0000256" key="7">
    <source>
        <dbReference type="SAM" id="MobiDB-lite"/>
    </source>
</evidence>
<keyword evidence="2" id="KW-0479">Metal-binding</keyword>
<organism evidence="9 10">
    <name type="scientific">Neogobius melanostomus</name>
    <name type="common">round goby</name>
    <dbReference type="NCBI Taxonomy" id="47308"/>
    <lineage>
        <taxon>Eukaryota</taxon>
        <taxon>Metazoa</taxon>
        <taxon>Chordata</taxon>
        <taxon>Craniata</taxon>
        <taxon>Vertebrata</taxon>
        <taxon>Euteleostomi</taxon>
        <taxon>Actinopterygii</taxon>
        <taxon>Neopterygii</taxon>
        <taxon>Teleostei</taxon>
        <taxon>Neoteleostei</taxon>
        <taxon>Acanthomorphata</taxon>
        <taxon>Gobiaria</taxon>
        <taxon>Gobiiformes</taxon>
        <taxon>Gobioidei</taxon>
        <taxon>Gobiidae</taxon>
        <taxon>Benthophilinae</taxon>
        <taxon>Neogobiini</taxon>
        <taxon>Neogobius</taxon>
    </lineage>
</organism>
<evidence type="ECO:0000256" key="6">
    <source>
        <dbReference type="PROSITE-ProRule" id="PRU00309"/>
    </source>
</evidence>
<dbReference type="Pfam" id="PF05485">
    <property type="entry name" value="THAP"/>
    <property type="match status" value="1"/>
</dbReference>
<dbReference type="SUPFAM" id="SSF57716">
    <property type="entry name" value="Glucocorticoid receptor-like (DNA-binding domain)"/>
    <property type="match status" value="1"/>
</dbReference>
<keyword evidence="10" id="KW-1185">Reference proteome</keyword>
<dbReference type="PANTHER" id="PTHR23080:SF144">
    <property type="entry name" value="SPINDLE AND KINETOCHORE ASSOCIATED COMPLEX SUBUNIT 3"/>
    <property type="match status" value="1"/>
</dbReference>
<dbReference type="Pfam" id="PF13613">
    <property type="entry name" value="HTH_Tnp_4"/>
    <property type="match status" value="1"/>
</dbReference>
<evidence type="ECO:0000313" key="9">
    <source>
        <dbReference type="Ensembl" id="ENSNMLP00000025054.1"/>
    </source>
</evidence>
<feature type="compositionally biased region" description="Pro residues" evidence="7">
    <location>
        <begin position="128"/>
        <end position="142"/>
    </location>
</feature>
<feature type="region of interest" description="Disordered" evidence="7">
    <location>
        <begin position="112"/>
        <end position="220"/>
    </location>
</feature>
<evidence type="ECO:0000259" key="8">
    <source>
        <dbReference type="PROSITE" id="PS50950"/>
    </source>
</evidence>
<evidence type="ECO:0000313" key="10">
    <source>
        <dbReference type="Proteomes" id="UP000694523"/>
    </source>
</evidence>
<keyword evidence="5 6" id="KW-0238">DNA-binding</keyword>
<dbReference type="GO" id="GO:0003677">
    <property type="term" value="F:DNA binding"/>
    <property type="evidence" value="ECO:0007669"/>
    <property type="project" value="UniProtKB-UniRule"/>
</dbReference>
<reference evidence="9" key="2">
    <citation type="submission" date="2025-09" db="UniProtKB">
        <authorList>
            <consortium name="Ensembl"/>
        </authorList>
    </citation>
    <scope>IDENTIFICATION</scope>
</reference>
<reference evidence="9" key="1">
    <citation type="submission" date="2025-08" db="UniProtKB">
        <authorList>
            <consortium name="Ensembl"/>
        </authorList>
    </citation>
    <scope>IDENTIFICATION</scope>
</reference>
<dbReference type="Pfam" id="PF13359">
    <property type="entry name" value="DDE_Tnp_4"/>
    <property type="match status" value="1"/>
</dbReference>
<feature type="compositionally biased region" description="Low complexity" evidence="7">
    <location>
        <begin position="183"/>
        <end position="218"/>
    </location>
</feature>
<evidence type="ECO:0000256" key="2">
    <source>
        <dbReference type="ARBA" id="ARBA00022723"/>
    </source>
</evidence>
<dbReference type="Ensembl" id="ENSNMLT00000028014.1">
    <property type="protein sequence ID" value="ENSNMLP00000025054.1"/>
    <property type="gene ID" value="ENSNMLG00000016024.1"/>
</dbReference>
<evidence type="ECO:0000256" key="4">
    <source>
        <dbReference type="ARBA" id="ARBA00022833"/>
    </source>
</evidence>
<dbReference type="PROSITE" id="PS50950">
    <property type="entry name" value="ZF_THAP"/>
    <property type="match status" value="1"/>
</dbReference>
<dbReference type="InterPro" id="IPR027806">
    <property type="entry name" value="HARBI1_dom"/>
</dbReference>
<dbReference type="InterPro" id="IPR027805">
    <property type="entry name" value="Transposase_HTH_dom"/>
</dbReference>
<dbReference type="InterPro" id="IPR006612">
    <property type="entry name" value="THAP_Znf"/>
</dbReference>
<dbReference type="GO" id="GO:0008270">
    <property type="term" value="F:zinc ion binding"/>
    <property type="evidence" value="ECO:0007669"/>
    <property type="project" value="UniProtKB-KW"/>
</dbReference>
<proteinExistence type="predicted"/>
<evidence type="ECO:0000256" key="5">
    <source>
        <dbReference type="ARBA" id="ARBA00023125"/>
    </source>
</evidence>
<dbReference type="SMART" id="SM00980">
    <property type="entry name" value="THAP"/>
    <property type="match status" value="1"/>
</dbReference>
<feature type="domain" description="THAP-type" evidence="8">
    <location>
        <begin position="1"/>
        <end position="100"/>
    </location>
</feature>
<evidence type="ECO:0000256" key="3">
    <source>
        <dbReference type="ARBA" id="ARBA00022771"/>
    </source>
</evidence>
<comment type="cofactor">
    <cofactor evidence="1">
        <name>a divalent metal cation</name>
        <dbReference type="ChEBI" id="CHEBI:60240"/>
    </cofactor>
</comment>
<dbReference type="PANTHER" id="PTHR23080">
    <property type="entry name" value="THAP DOMAIN PROTEIN"/>
    <property type="match status" value="1"/>
</dbReference>
<sequence>MPGNYCCVKNCFNRSHDGRGKLRNNGIQFFRLPKWTKHQGEQVSDLTRRRRIAWLAAIRRKDLTFDHTPLSTRVCSLHFHSGKPSYEMLENHPDWTPSLLLGHNDVKKTDEARYQRQVRRRTQQLERQPPPAQDQPQAPPSPAQDQPQAPPAQDQPQAPPAQDQPQAPPAQDQLQAPPPPAQDQPQAPAQDQPQAPAQDQPQAPAQDQPQPQAPPAQDMECGLCTSRRDVINTLLEENRQLKQELDMYRMNENFLSGDDNTVKYYTGLPNFALFQTLLLTLTPYLPQGRMKKLSPFQLVLLTLMRLRLDLPIQHLSHLFRVHRTTVADAFHHTLGVMYAQLCPLVHWPSRECVLTSMPHQFVESFGDNVAAIVDCFEVLIEKPSNVLARAQTFSQYKQAYTMKYLIVIMPQGVISFTSNGWGGRTSDKHITEQSGFLNKLLPGDIVLADKGFNIREHVGMMCAEVKISTFTRGCAQLEAKDVEETEAIAHLRIHMEKVIGVVRNKFKFLHSTVPVHMLVKCEGENLMPLDKIVTVCCALTNMCKSVV</sequence>
<name>A0A8C6TW38_9GOBI</name>
<keyword evidence="3 6" id="KW-0863">Zinc-finger</keyword>
<dbReference type="Proteomes" id="UP000694523">
    <property type="component" value="Unplaced"/>
</dbReference>